<evidence type="ECO:0000256" key="7">
    <source>
        <dbReference type="ARBA" id="ARBA00023136"/>
    </source>
</evidence>
<comment type="similarity">
    <text evidence="10 11">Belongs to the TonB-dependent receptor family.</text>
</comment>
<evidence type="ECO:0000256" key="9">
    <source>
        <dbReference type="ARBA" id="ARBA00023237"/>
    </source>
</evidence>
<protein>
    <submittedName>
        <fullName evidence="14">TonB-dependent receptor</fullName>
    </submittedName>
</protein>
<dbReference type="Gene3D" id="2.40.170.20">
    <property type="entry name" value="TonB-dependent receptor, beta-barrel domain"/>
    <property type="match status" value="1"/>
</dbReference>
<dbReference type="PROSITE" id="PS52016">
    <property type="entry name" value="TONB_DEPENDENT_REC_3"/>
    <property type="match status" value="1"/>
</dbReference>
<comment type="caution">
    <text evidence="14">The sequence shown here is derived from an EMBL/GenBank/DDBJ whole genome shotgun (WGS) entry which is preliminary data.</text>
</comment>
<keyword evidence="6 11" id="KW-0798">TonB box</keyword>
<keyword evidence="8 14" id="KW-0675">Receptor</keyword>
<keyword evidence="3 10" id="KW-1134">Transmembrane beta strand</keyword>
<evidence type="ECO:0000256" key="3">
    <source>
        <dbReference type="ARBA" id="ARBA00022452"/>
    </source>
</evidence>
<accession>A0A2V4C0K3</accession>
<evidence type="ECO:0000256" key="4">
    <source>
        <dbReference type="ARBA" id="ARBA00022692"/>
    </source>
</evidence>
<comment type="subcellular location">
    <subcellularLocation>
        <location evidence="1 10">Cell outer membrane</location>
        <topology evidence="1 10">Multi-pass membrane protein</topology>
    </subcellularLocation>
</comment>
<dbReference type="GO" id="GO:0015344">
    <property type="term" value="F:siderophore uptake transmembrane transporter activity"/>
    <property type="evidence" value="ECO:0007669"/>
    <property type="project" value="TreeGrafter"/>
</dbReference>
<evidence type="ECO:0000256" key="6">
    <source>
        <dbReference type="ARBA" id="ARBA00023077"/>
    </source>
</evidence>
<name>A0A2V4C0K3_9FLAO</name>
<evidence type="ECO:0000256" key="1">
    <source>
        <dbReference type="ARBA" id="ARBA00004571"/>
    </source>
</evidence>
<proteinExistence type="inferred from homology"/>
<keyword evidence="2 10" id="KW-0813">Transport</keyword>
<keyword evidence="9 10" id="KW-0998">Cell outer membrane</keyword>
<keyword evidence="15" id="KW-1185">Reference proteome</keyword>
<dbReference type="InterPro" id="IPR012910">
    <property type="entry name" value="Plug_dom"/>
</dbReference>
<evidence type="ECO:0000313" key="14">
    <source>
        <dbReference type="EMBL" id="PXY44828.1"/>
    </source>
</evidence>
<dbReference type="InterPro" id="IPR036942">
    <property type="entry name" value="Beta-barrel_TonB_sf"/>
</dbReference>
<evidence type="ECO:0000256" key="5">
    <source>
        <dbReference type="ARBA" id="ARBA00022729"/>
    </source>
</evidence>
<evidence type="ECO:0000256" key="8">
    <source>
        <dbReference type="ARBA" id="ARBA00023170"/>
    </source>
</evidence>
<dbReference type="Proteomes" id="UP000247681">
    <property type="component" value="Unassembled WGS sequence"/>
</dbReference>
<evidence type="ECO:0000313" key="15">
    <source>
        <dbReference type="Proteomes" id="UP000247681"/>
    </source>
</evidence>
<dbReference type="RefSeq" id="WP_110347543.1">
    <property type="nucleotide sequence ID" value="NZ_QJHL01000003.1"/>
</dbReference>
<organism evidence="14 15">
    <name type="scientific">Flavobacterium hydrophilum</name>
    <dbReference type="NCBI Taxonomy" id="2211445"/>
    <lineage>
        <taxon>Bacteria</taxon>
        <taxon>Pseudomonadati</taxon>
        <taxon>Bacteroidota</taxon>
        <taxon>Flavobacteriia</taxon>
        <taxon>Flavobacteriales</taxon>
        <taxon>Flavobacteriaceae</taxon>
        <taxon>Flavobacterium</taxon>
    </lineage>
</organism>
<keyword evidence="5" id="KW-0732">Signal</keyword>
<evidence type="ECO:0000259" key="13">
    <source>
        <dbReference type="Pfam" id="PF07715"/>
    </source>
</evidence>
<keyword evidence="4 10" id="KW-0812">Transmembrane</keyword>
<feature type="domain" description="TonB-dependent receptor plug" evidence="13">
    <location>
        <begin position="72"/>
        <end position="169"/>
    </location>
</feature>
<dbReference type="AlphaFoldDB" id="A0A2V4C0K3"/>
<dbReference type="EMBL" id="QJHL01000003">
    <property type="protein sequence ID" value="PXY44828.1"/>
    <property type="molecule type" value="Genomic_DNA"/>
</dbReference>
<dbReference type="Pfam" id="PF00593">
    <property type="entry name" value="TonB_dep_Rec_b-barrel"/>
    <property type="match status" value="1"/>
</dbReference>
<reference evidence="14 15" key="1">
    <citation type="submission" date="2018-05" db="EMBL/GenBank/DDBJ databases">
        <title>Flavobacterium sp. strain IMCC34758, incomplete genome.</title>
        <authorList>
            <person name="Joung Y."/>
        </authorList>
    </citation>
    <scope>NUCLEOTIDE SEQUENCE [LARGE SCALE GENOMIC DNA]</scope>
    <source>
        <strain evidence="14 15">IMCC34758</strain>
    </source>
</reference>
<evidence type="ECO:0000256" key="2">
    <source>
        <dbReference type="ARBA" id="ARBA00022448"/>
    </source>
</evidence>
<dbReference type="Pfam" id="PF07715">
    <property type="entry name" value="Plug"/>
    <property type="match status" value="1"/>
</dbReference>
<dbReference type="GO" id="GO:0044718">
    <property type="term" value="P:siderophore transmembrane transport"/>
    <property type="evidence" value="ECO:0007669"/>
    <property type="project" value="TreeGrafter"/>
</dbReference>
<dbReference type="InterPro" id="IPR039426">
    <property type="entry name" value="TonB-dep_rcpt-like"/>
</dbReference>
<evidence type="ECO:0000256" key="10">
    <source>
        <dbReference type="PROSITE-ProRule" id="PRU01360"/>
    </source>
</evidence>
<sequence>MYVKMQSSAFIKFNFLALNFKTKWSLNIFTIVFSVQFLSAQYNSQNDTIKSNVLKEVEISTGTKAKTKEAIKIDILDVKSLRNTSTTLGGAINRMSGIRIRETGGLGSSNSIIINGFTGRAVKYFKDDIPLDYLGESFNVLTLPTTMLNRVEVYKGVLPTNLGADALGGGVNFVTQRNKKKHLELSYEYGSFNTQRLTFNSYSISKNEKYFAGIDGFINHSDNDYKVDAKVVDPETSTLSEKNVRRFHDKFTNGYVEIHGGIRKFLFADELKIGITLTRSKKDQQHGVLMTNPFGEIYIKESVIAPTLHYRKAFLENKLVFTNFNTYSLINSKVVDTCGCAYDWYGNKTIVIAREGEADADGSLANINFKNFINRTFLNYTINTTNSVSFNLVYSDQVRKGSDPYGPVYYFSGRDILSVPATYKKVVIALGWESKYFKERLTNNFILKNYNFETSGTDGGRSSYNEEAVKNKGTNFGFAEALKYKINEKSFLRVGVENAYRLPEQGEIYGDGQFLLSNFNLKPEKSLNANIGYRYDATNKHYFETNIFYRRTENLIILVPVFMPFSQYNNVNKVRGYGVELDGGYHFTNWLNIISNLTYQNLRLFGITDPAEIFLNEARLRNTPFLFGNISLNFNKNEVFKQDDTFKAYYNYSYTHNYYLANVPKSSEPSNIFEKPKMDTDLVIPSQNLHSAGVVYSLNKEKINFGLEVRNIFDEKLFDNFKVQKAGRSFYLKIRYLFN</sequence>
<dbReference type="OrthoDB" id="9812892at2"/>
<dbReference type="PANTHER" id="PTHR30069">
    <property type="entry name" value="TONB-DEPENDENT OUTER MEMBRANE RECEPTOR"/>
    <property type="match status" value="1"/>
</dbReference>
<dbReference type="GO" id="GO:0009279">
    <property type="term" value="C:cell outer membrane"/>
    <property type="evidence" value="ECO:0007669"/>
    <property type="project" value="UniProtKB-SubCell"/>
</dbReference>
<dbReference type="PANTHER" id="PTHR30069:SF29">
    <property type="entry name" value="HEMOGLOBIN AND HEMOGLOBIN-HAPTOGLOBIN-BINDING PROTEIN 1-RELATED"/>
    <property type="match status" value="1"/>
</dbReference>
<dbReference type="InterPro" id="IPR037066">
    <property type="entry name" value="Plug_dom_sf"/>
</dbReference>
<dbReference type="InterPro" id="IPR000531">
    <property type="entry name" value="Beta-barrel_TonB"/>
</dbReference>
<dbReference type="SUPFAM" id="SSF56935">
    <property type="entry name" value="Porins"/>
    <property type="match status" value="1"/>
</dbReference>
<evidence type="ECO:0000259" key="12">
    <source>
        <dbReference type="Pfam" id="PF00593"/>
    </source>
</evidence>
<keyword evidence="7 10" id="KW-0472">Membrane</keyword>
<evidence type="ECO:0000256" key="11">
    <source>
        <dbReference type="RuleBase" id="RU003357"/>
    </source>
</evidence>
<dbReference type="Gene3D" id="2.170.130.10">
    <property type="entry name" value="TonB-dependent receptor, plug domain"/>
    <property type="match status" value="1"/>
</dbReference>
<gene>
    <name evidence="14" type="ORF">DMB68_15370</name>
</gene>
<feature type="domain" description="TonB-dependent receptor-like beta-barrel" evidence="12">
    <location>
        <begin position="370"/>
        <end position="712"/>
    </location>
</feature>